<evidence type="ECO:0008006" key="3">
    <source>
        <dbReference type="Google" id="ProtNLM"/>
    </source>
</evidence>
<proteinExistence type="predicted"/>
<dbReference type="Proteomes" id="UP000295388">
    <property type="component" value="Unassembled WGS sequence"/>
</dbReference>
<dbReference type="RefSeq" id="WP_133805344.1">
    <property type="nucleotide sequence ID" value="NZ_SNWQ01000033.1"/>
</dbReference>
<evidence type="ECO:0000313" key="2">
    <source>
        <dbReference type="Proteomes" id="UP000295388"/>
    </source>
</evidence>
<dbReference type="EMBL" id="SNWQ01000033">
    <property type="protein sequence ID" value="TDO33212.1"/>
    <property type="molecule type" value="Genomic_DNA"/>
</dbReference>
<dbReference type="OrthoDB" id="4773567at2"/>
<keyword evidence="2" id="KW-1185">Reference proteome</keyword>
<gene>
    <name evidence="1" type="ORF">EV643_13310</name>
</gene>
<organism evidence="1 2">
    <name type="scientific">Kribbella caucasensis</name>
    <dbReference type="NCBI Taxonomy" id="2512215"/>
    <lineage>
        <taxon>Bacteria</taxon>
        <taxon>Bacillati</taxon>
        <taxon>Actinomycetota</taxon>
        <taxon>Actinomycetes</taxon>
        <taxon>Propionibacteriales</taxon>
        <taxon>Kribbellaceae</taxon>
        <taxon>Kribbella</taxon>
    </lineage>
</organism>
<comment type="caution">
    <text evidence="1">The sequence shown here is derived from an EMBL/GenBank/DDBJ whole genome shotgun (WGS) entry which is preliminary data.</text>
</comment>
<protein>
    <recommendedName>
        <fullName evidence="3">Antibiotic biosynthesis monooxygenase</fullName>
    </recommendedName>
</protein>
<name>A0A4R6JCD4_9ACTN</name>
<sequence length="102" mass="10682">MYAVVRLNTWDDAKRAAAAGDVAEFDRIHSEQPGFLGSLVVDLGRGRNAIVNLWVSEEQATAALPVVGPAVGRLLEPLMAEPSQLVGTGEVIQGAELVDGAS</sequence>
<evidence type="ECO:0000313" key="1">
    <source>
        <dbReference type="EMBL" id="TDO33212.1"/>
    </source>
</evidence>
<accession>A0A4R6JCD4</accession>
<reference evidence="1 2" key="1">
    <citation type="submission" date="2019-03" db="EMBL/GenBank/DDBJ databases">
        <title>Genomic Encyclopedia of Type Strains, Phase III (KMG-III): the genomes of soil and plant-associated and newly described type strains.</title>
        <authorList>
            <person name="Whitman W."/>
        </authorList>
    </citation>
    <scope>NUCLEOTIDE SEQUENCE [LARGE SCALE GENOMIC DNA]</scope>
    <source>
        <strain evidence="1 2">VKM Ac-2527</strain>
    </source>
</reference>
<dbReference type="AlphaFoldDB" id="A0A4R6JCD4"/>